<evidence type="ECO:0000256" key="16">
    <source>
        <dbReference type="SAM" id="MobiDB-lite"/>
    </source>
</evidence>
<evidence type="ECO:0000259" key="17">
    <source>
        <dbReference type="PROSITE" id="PS51198"/>
    </source>
</evidence>
<dbReference type="GO" id="GO:0005524">
    <property type="term" value="F:ATP binding"/>
    <property type="evidence" value="ECO:0007669"/>
    <property type="project" value="UniProtKB-UniRule"/>
</dbReference>
<dbReference type="GO" id="GO:0000725">
    <property type="term" value="P:recombinational repair"/>
    <property type="evidence" value="ECO:0007669"/>
    <property type="project" value="TreeGrafter"/>
</dbReference>
<feature type="binding site" evidence="15">
    <location>
        <begin position="26"/>
        <end position="33"/>
    </location>
    <ligand>
        <name>ATP</name>
        <dbReference type="ChEBI" id="CHEBI:30616"/>
    </ligand>
</feature>
<dbReference type="Gene3D" id="3.90.320.10">
    <property type="match status" value="1"/>
</dbReference>
<keyword evidence="10" id="KW-0413">Isomerase</keyword>
<keyword evidence="5 15" id="KW-0347">Helicase</keyword>
<dbReference type="KEGG" id="amaq:GO499_12825"/>
<evidence type="ECO:0000256" key="3">
    <source>
        <dbReference type="ARBA" id="ARBA00022763"/>
    </source>
</evidence>
<name>A0A6P1T601_9RHOB</name>
<evidence type="ECO:0000256" key="14">
    <source>
        <dbReference type="ARBA" id="ARBA00048988"/>
    </source>
</evidence>
<dbReference type="SUPFAM" id="SSF52980">
    <property type="entry name" value="Restriction endonuclease-like"/>
    <property type="match status" value="1"/>
</dbReference>
<evidence type="ECO:0000313" key="19">
    <source>
        <dbReference type="EMBL" id="QHQ35992.1"/>
    </source>
</evidence>
<evidence type="ECO:0000313" key="20">
    <source>
        <dbReference type="Proteomes" id="UP000464495"/>
    </source>
</evidence>
<dbReference type="Gene3D" id="3.40.50.300">
    <property type="entry name" value="P-loop containing nucleotide triphosphate hydrolases"/>
    <property type="match status" value="4"/>
</dbReference>
<evidence type="ECO:0000256" key="7">
    <source>
        <dbReference type="ARBA" id="ARBA00022840"/>
    </source>
</evidence>
<proteinExistence type="predicted"/>
<accession>A0A6P1T601</accession>
<feature type="domain" description="UvrD-like helicase ATP-binding" evidence="17">
    <location>
        <begin position="5"/>
        <end position="471"/>
    </location>
</feature>
<dbReference type="GO" id="GO:0043138">
    <property type="term" value="F:3'-5' DNA helicase activity"/>
    <property type="evidence" value="ECO:0007669"/>
    <property type="project" value="UniProtKB-EC"/>
</dbReference>
<dbReference type="Pfam" id="PF00580">
    <property type="entry name" value="UvrD-helicase"/>
    <property type="match status" value="1"/>
</dbReference>
<dbReference type="Proteomes" id="UP000464495">
    <property type="component" value="Chromosome"/>
</dbReference>
<comment type="catalytic activity">
    <reaction evidence="11">
        <text>Couples ATP hydrolysis with the unwinding of duplex DNA by translocating in the 3'-5' direction.</text>
        <dbReference type="EC" id="5.6.2.4"/>
    </reaction>
</comment>
<dbReference type="InterPro" id="IPR014151">
    <property type="entry name" value="DNA_helicase_AddA"/>
</dbReference>
<dbReference type="GO" id="GO:0003677">
    <property type="term" value="F:DNA binding"/>
    <property type="evidence" value="ECO:0007669"/>
    <property type="project" value="UniProtKB-KW"/>
</dbReference>
<dbReference type="InterPro" id="IPR014016">
    <property type="entry name" value="UvrD-like_ATP-bd"/>
</dbReference>
<dbReference type="Gene3D" id="1.10.486.10">
    <property type="entry name" value="PCRA, domain 4"/>
    <property type="match status" value="1"/>
</dbReference>
<evidence type="ECO:0000256" key="1">
    <source>
        <dbReference type="ARBA" id="ARBA00022722"/>
    </source>
</evidence>
<dbReference type="InterPro" id="IPR000212">
    <property type="entry name" value="DNA_helicase_UvrD/REP"/>
</dbReference>
<dbReference type="NCBIfam" id="TIGR02784">
    <property type="entry name" value="addA_alphas"/>
    <property type="match status" value="1"/>
</dbReference>
<comment type="catalytic activity">
    <reaction evidence="14">
        <text>ATP + H2O = ADP + phosphate + H(+)</text>
        <dbReference type="Rhea" id="RHEA:13065"/>
        <dbReference type="ChEBI" id="CHEBI:15377"/>
        <dbReference type="ChEBI" id="CHEBI:15378"/>
        <dbReference type="ChEBI" id="CHEBI:30616"/>
        <dbReference type="ChEBI" id="CHEBI:43474"/>
        <dbReference type="ChEBI" id="CHEBI:456216"/>
        <dbReference type="EC" id="5.6.2.4"/>
    </reaction>
</comment>
<dbReference type="EC" id="5.6.2.4" evidence="12"/>
<keyword evidence="8" id="KW-0238">DNA-binding</keyword>
<feature type="region of interest" description="Disordered" evidence="16">
    <location>
        <begin position="1"/>
        <end position="28"/>
    </location>
</feature>
<keyword evidence="4 15" id="KW-0378">Hydrolase</keyword>
<evidence type="ECO:0000256" key="6">
    <source>
        <dbReference type="ARBA" id="ARBA00022839"/>
    </source>
</evidence>
<dbReference type="InterPro" id="IPR038726">
    <property type="entry name" value="PDDEXK_AddAB-type"/>
</dbReference>
<keyword evidence="20" id="KW-1185">Reference proteome</keyword>
<sequence length="1118" mass="121108">MIDPNHPATLAQTRAARPTRSTWVSANAGSGKTRVLTDRVARLLFSGTDPMQILCLTYTKAAAAEMQNRLFRRLGEWAMMPDEPLAEELVRLGETQAASEETLRNARTLFAAALETPGGLKIQTIHAFCDRLLRRFPLEAGVSPGFEMLEERQQAQLTAQILDEMSDGPEFAAYAPWLEAEPDRHVEAILRYRDAFATIPDEAALLREFGLNAILGPEEVLARLMGSVADNDLADLVVTFETAGGTIEKRNAPLLRQILAGGLSAERALEALLGIILTAKGEPRKSGFPTKGVADTMPGATDICDTLTEAALEARETLLAGATARRTLALRRFGHAFLGRYNAAKAARALLDFDDLILRAQALLHDSPSAAWVQYKMDNGIDHVLVDEAQDTSPAQWQVIKALTEDFFAGLSARDTPRTVFVVGDEKQSIYSFQGADPAAFGEMRAHYRNVIAAATEPMEVCQLLHSFRSAPPVLQVVDEVFRQSPVHGLGQQISHAAFNSGMPGRVELWPFIEPPEKSEEPPWDDPVDMPPKDDPAIQLAARIADWAQDLLAAGHRLPGGDRPIQPRDILILVRSRGTIFHAVNAALQRAGVPVSGADRVQLTKSLAVRDLLSLLRFLATEADDLALAEYLRSPLGGLSEAQLYRLAQPRDGSLWAALRAAPDHADVAARLTSLRNQADFLRPYELLQRALASQSGRAQLTARLGAEAEDAIDALLDLALQYDTVEAPTLTGFLAWVEATDAEVKRQLDSRSNQIRVMTIHGAKGLEAPIVLMPQTHSPREGNTTPRVTAAGDAIFPHVSVAERPEALAPVEEARKARALEESWRLLYVGLTRARSWLIVCGGGDRGKDADTVWYQAVEGAMQTLGQEEDDGILALQSPEWVLEPMGAAPDPQPAPVRLPPWARERGPKVPDAEEILTPSSGGDGAHALPGPDGDDPDAAKARGTALHTLLERLVQAEPLAEADALALLAASPLAPDTLPALVAEANATRLAPDLQWLWQAEALTEVAVSGRVASLGGQVLNGRIDRLLLPQASGGDVWAIDFKSNRTVPATAAHIPQGLVRQMALYQAALAEIFPGHRIRTALLWTATQSLMEIPHNIVTDWLQRHQGVDQPAPAT</sequence>
<keyword evidence="1" id="KW-0540">Nuclease</keyword>
<evidence type="ECO:0000256" key="10">
    <source>
        <dbReference type="ARBA" id="ARBA00023235"/>
    </source>
</evidence>
<dbReference type="GO" id="GO:0005829">
    <property type="term" value="C:cytosol"/>
    <property type="evidence" value="ECO:0007669"/>
    <property type="project" value="TreeGrafter"/>
</dbReference>
<dbReference type="SUPFAM" id="SSF52540">
    <property type="entry name" value="P-loop containing nucleoside triphosphate hydrolases"/>
    <property type="match status" value="1"/>
</dbReference>
<dbReference type="Pfam" id="PF13361">
    <property type="entry name" value="UvrD_C"/>
    <property type="match status" value="1"/>
</dbReference>
<keyword evidence="9" id="KW-0234">DNA repair</keyword>
<keyword evidence="6" id="KW-0269">Exonuclease</keyword>
<dbReference type="PROSITE" id="PS51217">
    <property type="entry name" value="UVRD_HELICASE_CTER"/>
    <property type="match status" value="1"/>
</dbReference>
<dbReference type="Pfam" id="PF12705">
    <property type="entry name" value="PDDEXK_1"/>
    <property type="match status" value="1"/>
</dbReference>
<evidence type="ECO:0000259" key="18">
    <source>
        <dbReference type="PROSITE" id="PS51217"/>
    </source>
</evidence>
<dbReference type="GO" id="GO:0033202">
    <property type="term" value="C:DNA helicase complex"/>
    <property type="evidence" value="ECO:0007669"/>
    <property type="project" value="TreeGrafter"/>
</dbReference>
<evidence type="ECO:0000256" key="9">
    <source>
        <dbReference type="ARBA" id="ARBA00023204"/>
    </source>
</evidence>
<feature type="compositionally biased region" description="Polar residues" evidence="16">
    <location>
        <begin position="19"/>
        <end position="28"/>
    </location>
</feature>
<gene>
    <name evidence="19" type="primary">addA</name>
    <name evidence="19" type="ORF">GO499_12825</name>
</gene>
<dbReference type="PANTHER" id="PTHR11070:SF2">
    <property type="entry name" value="ATP-DEPENDENT DNA HELICASE SRS2"/>
    <property type="match status" value="1"/>
</dbReference>
<evidence type="ECO:0000256" key="2">
    <source>
        <dbReference type="ARBA" id="ARBA00022741"/>
    </source>
</evidence>
<keyword evidence="3" id="KW-0227">DNA damage</keyword>
<keyword evidence="7 15" id="KW-0067">ATP-binding</keyword>
<keyword evidence="2 15" id="KW-0547">Nucleotide-binding</keyword>
<feature type="domain" description="UvrD-like helicase C-terminal" evidence="18">
    <location>
        <begin position="492"/>
        <end position="766"/>
    </location>
</feature>
<dbReference type="PROSITE" id="PS51198">
    <property type="entry name" value="UVRD_HELICASE_ATP_BIND"/>
    <property type="match status" value="1"/>
</dbReference>
<protein>
    <recommendedName>
        <fullName evidence="12">DNA 3'-5' helicase</fullName>
        <ecNumber evidence="12">5.6.2.4</ecNumber>
    </recommendedName>
    <alternativeName>
        <fullName evidence="13">DNA 3'-5' helicase II</fullName>
    </alternativeName>
</protein>
<evidence type="ECO:0000256" key="11">
    <source>
        <dbReference type="ARBA" id="ARBA00034617"/>
    </source>
</evidence>
<evidence type="ECO:0000256" key="5">
    <source>
        <dbReference type="ARBA" id="ARBA00022806"/>
    </source>
</evidence>
<dbReference type="InterPro" id="IPR014017">
    <property type="entry name" value="DNA_helicase_UvrD-like_C"/>
</dbReference>
<evidence type="ECO:0000256" key="13">
    <source>
        <dbReference type="ARBA" id="ARBA00034923"/>
    </source>
</evidence>
<evidence type="ECO:0000256" key="8">
    <source>
        <dbReference type="ARBA" id="ARBA00023125"/>
    </source>
</evidence>
<dbReference type="InterPro" id="IPR011335">
    <property type="entry name" value="Restrct_endonuc-II-like"/>
</dbReference>
<dbReference type="PANTHER" id="PTHR11070">
    <property type="entry name" value="UVRD / RECB / PCRA DNA HELICASE FAMILY MEMBER"/>
    <property type="match status" value="1"/>
</dbReference>
<organism evidence="19 20">
    <name type="scientific">Algicella marina</name>
    <dbReference type="NCBI Taxonomy" id="2683284"/>
    <lineage>
        <taxon>Bacteria</taxon>
        <taxon>Pseudomonadati</taxon>
        <taxon>Pseudomonadota</taxon>
        <taxon>Alphaproteobacteria</taxon>
        <taxon>Rhodobacterales</taxon>
        <taxon>Paracoccaceae</taxon>
        <taxon>Algicella</taxon>
    </lineage>
</organism>
<dbReference type="EMBL" id="CP046620">
    <property type="protein sequence ID" value="QHQ35992.1"/>
    <property type="molecule type" value="Genomic_DNA"/>
</dbReference>
<dbReference type="InterPro" id="IPR011604">
    <property type="entry name" value="PDDEXK-like_dom_sf"/>
</dbReference>
<dbReference type="GO" id="GO:0004527">
    <property type="term" value="F:exonuclease activity"/>
    <property type="evidence" value="ECO:0007669"/>
    <property type="project" value="UniProtKB-KW"/>
</dbReference>
<reference evidence="19 20" key="1">
    <citation type="submission" date="2019-12" db="EMBL/GenBank/DDBJ databases">
        <title>Complete genome sequence of Algicella marina strain 9Alg 56(T) isolated from the red alga Tichocarpus crinitus.</title>
        <authorList>
            <person name="Kim S.-G."/>
            <person name="Nedashkovskaya O.I."/>
        </authorList>
    </citation>
    <scope>NUCLEOTIDE SEQUENCE [LARGE SCALE GENOMIC DNA]</scope>
    <source>
        <strain evidence="19 20">9Alg 56</strain>
    </source>
</reference>
<dbReference type="InterPro" id="IPR027417">
    <property type="entry name" value="P-loop_NTPase"/>
</dbReference>
<dbReference type="RefSeq" id="WP_161862549.1">
    <property type="nucleotide sequence ID" value="NZ_CP046620.1"/>
</dbReference>
<evidence type="ECO:0000256" key="15">
    <source>
        <dbReference type="PROSITE-ProRule" id="PRU00560"/>
    </source>
</evidence>
<dbReference type="AlphaFoldDB" id="A0A6P1T601"/>
<evidence type="ECO:0000256" key="4">
    <source>
        <dbReference type="ARBA" id="ARBA00022801"/>
    </source>
</evidence>
<feature type="region of interest" description="Disordered" evidence="16">
    <location>
        <begin position="913"/>
        <end position="938"/>
    </location>
</feature>
<evidence type="ECO:0000256" key="12">
    <source>
        <dbReference type="ARBA" id="ARBA00034808"/>
    </source>
</evidence>